<dbReference type="AlphaFoldDB" id="A0A3S1BSQ5"/>
<protein>
    <recommendedName>
        <fullName evidence="3">Pentapeptide repeat-containing protein</fullName>
    </recommendedName>
</protein>
<accession>A0A3S1BSQ5</accession>
<dbReference type="SUPFAM" id="SSF141571">
    <property type="entry name" value="Pentapeptide repeat-like"/>
    <property type="match status" value="1"/>
</dbReference>
<evidence type="ECO:0000313" key="1">
    <source>
        <dbReference type="EMBL" id="RUS94167.1"/>
    </source>
</evidence>
<keyword evidence="2" id="KW-1185">Reference proteome</keyword>
<reference evidence="1" key="2">
    <citation type="journal article" date="2019" name="Genome Biol. Evol.">
        <title>Day and night: Metabolic profiles and evolutionary relationships of six axenic non-marine cyanobacteria.</title>
        <authorList>
            <person name="Will S.E."/>
            <person name="Henke P."/>
            <person name="Boedeker C."/>
            <person name="Huang S."/>
            <person name="Brinkmann H."/>
            <person name="Rohde M."/>
            <person name="Jarek M."/>
            <person name="Friedl T."/>
            <person name="Seufert S."/>
            <person name="Schumacher M."/>
            <person name="Overmann J."/>
            <person name="Neumann-Schaal M."/>
            <person name="Petersen J."/>
        </authorList>
    </citation>
    <scope>NUCLEOTIDE SEQUENCE [LARGE SCALE GENOMIC DNA]</scope>
    <source>
        <strain evidence="1">PCC 7102</strain>
    </source>
</reference>
<dbReference type="Pfam" id="PF00805">
    <property type="entry name" value="Pentapeptide"/>
    <property type="match status" value="1"/>
</dbReference>
<dbReference type="InterPro" id="IPR051082">
    <property type="entry name" value="Pentapeptide-BTB/POZ_domain"/>
</dbReference>
<dbReference type="Gene3D" id="2.160.20.80">
    <property type="entry name" value="E3 ubiquitin-protein ligase SopA"/>
    <property type="match status" value="1"/>
</dbReference>
<dbReference type="EMBL" id="RSCL01000051">
    <property type="protein sequence ID" value="RUS94167.1"/>
    <property type="molecule type" value="Genomic_DNA"/>
</dbReference>
<dbReference type="PANTHER" id="PTHR14136">
    <property type="entry name" value="BTB_POZ DOMAIN-CONTAINING PROTEIN KCTD9"/>
    <property type="match status" value="1"/>
</dbReference>
<reference evidence="1" key="1">
    <citation type="submission" date="2018-12" db="EMBL/GenBank/DDBJ databases">
        <authorList>
            <person name="Will S."/>
            <person name="Neumann-Schaal M."/>
            <person name="Henke P."/>
        </authorList>
    </citation>
    <scope>NUCLEOTIDE SEQUENCE</scope>
    <source>
        <strain evidence="1">PCC 7102</strain>
    </source>
</reference>
<name>A0A3S1BSQ5_9CYAN</name>
<dbReference type="Proteomes" id="UP000271624">
    <property type="component" value="Unassembled WGS sequence"/>
</dbReference>
<gene>
    <name evidence="1" type="ORF">DSM106972_094260</name>
</gene>
<dbReference type="OrthoDB" id="582747at2"/>
<evidence type="ECO:0000313" key="2">
    <source>
        <dbReference type="Proteomes" id="UP000271624"/>
    </source>
</evidence>
<dbReference type="InterPro" id="IPR001646">
    <property type="entry name" value="5peptide_repeat"/>
</dbReference>
<evidence type="ECO:0008006" key="3">
    <source>
        <dbReference type="Google" id="ProtNLM"/>
    </source>
</evidence>
<dbReference type="RefSeq" id="WP_127087351.1">
    <property type="nucleotide sequence ID" value="NZ_RSCL01000051.1"/>
</dbReference>
<dbReference type="PANTHER" id="PTHR14136:SF17">
    <property type="entry name" value="BTB_POZ DOMAIN-CONTAINING PROTEIN KCTD9"/>
    <property type="match status" value="1"/>
</dbReference>
<organism evidence="1 2">
    <name type="scientific">Dulcicalothrix desertica PCC 7102</name>
    <dbReference type="NCBI Taxonomy" id="232991"/>
    <lineage>
        <taxon>Bacteria</taxon>
        <taxon>Bacillati</taxon>
        <taxon>Cyanobacteriota</taxon>
        <taxon>Cyanophyceae</taxon>
        <taxon>Nostocales</taxon>
        <taxon>Calotrichaceae</taxon>
        <taxon>Dulcicalothrix</taxon>
    </lineage>
</organism>
<comment type="caution">
    <text evidence="1">The sequence shown here is derived from an EMBL/GenBank/DDBJ whole genome shotgun (WGS) entry which is preliminary data.</text>
</comment>
<sequence>MVWRITTDELLERYKAGERNFNGIELIRIVGEMGERDGVDGQITGLEGGDLRSINLRGANLEKVDLSGADLTGADLFGAYLDEAGLRETILRDANLFSANLSNADLTGADLTKANMCHVKAVGATFIGAKIGYLQRADLAHADFRDSNVNGEGLCRKFNVIWHTTMPDGTIKEGPYCVW</sequence>
<proteinExistence type="predicted"/>